<accession>A0A8S5PA93</accession>
<dbReference type="GO" id="GO:0008168">
    <property type="term" value="F:methyltransferase activity"/>
    <property type="evidence" value="ECO:0007669"/>
    <property type="project" value="UniProtKB-KW"/>
</dbReference>
<name>A0A8S5PA93_9CAUD</name>
<dbReference type="Gene3D" id="3.40.50.150">
    <property type="entry name" value="Vaccinia Virus protein VP39"/>
    <property type="match status" value="1"/>
</dbReference>
<sequence>MDVDDEDYDKIKNYVKGHRKNGKPMYISESQQYKLAGNSIVVACMEHIFEQLFFPSGRVTEPRQLDIFDII</sequence>
<protein>
    <submittedName>
        <fullName evidence="1">DNA cytosine methyltransferase</fullName>
    </submittedName>
</protein>
<organism evidence="1">
    <name type="scientific">Siphoviridae sp. ctCeQ13</name>
    <dbReference type="NCBI Taxonomy" id="2825380"/>
    <lineage>
        <taxon>Viruses</taxon>
        <taxon>Duplodnaviria</taxon>
        <taxon>Heunggongvirae</taxon>
        <taxon>Uroviricota</taxon>
        <taxon>Caudoviricetes</taxon>
    </lineage>
</organism>
<dbReference type="GO" id="GO:0032259">
    <property type="term" value="P:methylation"/>
    <property type="evidence" value="ECO:0007669"/>
    <property type="project" value="UniProtKB-KW"/>
</dbReference>
<keyword evidence="1" id="KW-0489">Methyltransferase</keyword>
<dbReference type="InterPro" id="IPR029063">
    <property type="entry name" value="SAM-dependent_MTases_sf"/>
</dbReference>
<keyword evidence="1" id="KW-0808">Transferase</keyword>
<proteinExistence type="predicted"/>
<dbReference type="EMBL" id="BK015381">
    <property type="protein sequence ID" value="DAE03990.1"/>
    <property type="molecule type" value="Genomic_DNA"/>
</dbReference>
<evidence type="ECO:0000313" key="1">
    <source>
        <dbReference type="EMBL" id="DAE03990.1"/>
    </source>
</evidence>
<reference evidence="1" key="1">
    <citation type="journal article" date="2021" name="Proc. Natl. Acad. Sci. U.S.A.">
        <title>A Catalog of Tens of Thousands of Viruses from Human Metagenomes Reveals Hidden Associations with Chronic Diseases.</title>
        <authorList>
            <person name="Tisza M.J."/>
            <person name="Buck C.B."/>
        </authorList>
    </citation>
    <scope>NUCLEOTIDE SEQUENCE</scope>
    <source>
        <strain evidence="1">CtCeQ13</strain>
    </source>
</reference>